<dbReference type="EMBL" id="NBII01000008">
    <property type="protein sequence ID" value="PAV16469.1"/>
    <property type="molecule type" value="Genomic_DNA"/>
</dbReference>
<keyword evidence="1" id="KW-0175">Coiled coil</keyword>
<feature type="compositionally biased region" description="Low complexity" evidence="2">
    <location>
        <begin position="423"/>
        <end position="451"/>
    </location>
</feature>
<evidence type="ECO:0008006" key="6">
    <source>
        <dbReference type="Google" id="ProtNLM"/>
    </source>
</evidence>
<proteinExistence type="predicted"/>
<feature type="transmembrane region" description="Helical" evidence="3">
    <location>
        <begin position="655"/>
        <end position="675"/>
    </location>
</feature>
<dbReference type="OrthoDB" id="2425321at2759"/>
<feature type="region of interest" description="Disordered" evidence="2">
    <location>
        <begin position="264"/>
        <end position="286"/>
    </location>
</feature>
<dbReference type="InParanoid" id="A0A286UA77"/>
<feature type="region of interest" description="Disordered" evidence="2">
    <location>
        <begin position="52"/>
        <end position="110"/>
    </location>
</feature>
<keyword evidence="3" id="KW-0812">Transmembrane</keyword>
<feature type="coiled-coil region" evidence="1">
    <location>
        <begin position="507"/>
        <end position="556"/>
    </location>
</feature>
<evidence type="ECO:0000256" key="1">
    <source>
        <dbReference type="SAM" id="Coils"/>
    </source>
</evidence>
<accession>A0A286UA77</accession>
<evidence type="ECO:0000313" key="4">
    <source>
        <dbReference type="EMBL" id="PAV16469.1"/>
    </source>
</evidence>
<name>A0A286UA77_9AGAM</name>
<evidence type="ECO:0000256" key="3">
    <source>
        <dbReference type="SAM" id="Phobius"/>
    </source>
</evidence>
<keyword evidence="3" id="KW-0472">Membrane</keyword>
<feature type="region of interest" description="Disordered" evidence="2">
    <location>
        <begin position="421"/>
        <end position="479"/>
    </location>
</feature>
<dbReference type="AlphaFoldDB" id="A0A286UA77"/>
<feature type="region of interest" description="Disordered" evidence="2">
    <location>
        <begin position="1"/>
        <end position="39"/>
    </location>
</feature>
<dbReference type="Proteomes" id="UP000217199">
    <property type="component" value="Unassembled WGS sequence"/>
</dbReference>
<gene>
    <name evidence="4" type="ORF">PNOK_0808900</name>
</gene>
<evidence type="ECO:0000256" key="2">
    <source>
        <dbReference type="SAM" id="MobiDB-lite"/>
    </source>
</evidence>
<sequence>MTTSIPSSPEKRYQQVLMPDGHRGGERGPLPSTPNQHPYAIKTTSTALLTRSNSTGYSASPKHVYIPITPSPSASGRHRHSKSDLACSSPRPLPTPPTNNTPIKSRGGHIHTMSEGMVFPSVRARAETLPSVSVPPPSSPVKVEDLPSNPRVWTTSQLSSYLITALRVRSGGHLPLPLPVARDIAGFVKDARLNGRSFLRLNERDLEMMGVNNLWREALLNASRNLRQNVLKGRIWGFDEDDDTNSTTTKFPYTHVFSSSSSSLEDVSESQDITPNKSSNRKGRVRGLVASLERTSSSGLSYHGSSTSEGEAVANAWADEEASFASGSEASEVEDRKARATIKRRILPEPPVDTSPFSMPAVELLPEISGAGDTFNSEPTVEELLASSTDSLSRSWGANAWEDLNIGETVKRIAPEQAAILESPVSPSPSSGNSSRVGSGKGSNKSASSSKRQIKDIFSRPLPSRPLPTPPMSASSSPGGLNLIPGIPLQIVEKVDKVDVDESIRVNVNELVKNDSAKKKLEAEENEKLQTALSLLEIFRERLTEVEKRLEILERKDVEQVVLQDHNCQDTVKRNSVIESRSVQVECMGATKPSTILVEAKSVQTNESSGPSKKVASSIAENSIDNNCDSLTPVSNKSEWRNYIPNTWDPLEKGVPSYVLMVGVGVCAVVLTTLLKRIAGKKA</sequence>
<keyword evidence="3" id="KW-1133">Transmembrane helix</keyword>
<keyword evidence="5" id="KW-1185">Reference proteome</keyword>
<organism evidence="4 5">
    <name type="scientific">Pyrrhoderma noxium</name>
    <dbReference type="NCBI Taxonomy" id="2282107"/>
    <lineage>
        <taxon>Eukaryota</taxon>
        <taxon>Fungi</taxon>
        <taxon>Dikarya</taxon>
        <taxon>Basidiomycota</taxon>
        <taxon>Agaricomycotina</taxon>
        <taxon>Agaricomycetes</taxon>
        <taxon>Hymenochaetales</taxon>
        <taxon>Hymenochaetaceae</taxon>
        <taxon>Pyrrhoderma</taxon>
    </lineage>
</organism>
<comment type="caution">
    <text evidence="4">The sequence shown here is derived from an EMBL/GenBank/DDBJ whole genome shotgun (WGS) entry which is preliminary data.</text>
</comment>
<evidence type="ECO:0000313" key="5">
    <source>
        <dbReference type="Proteomes" id="UP000217199"/>
    </source>
</evidence>
<reference evidence="4 5" key="1">
    <citation type="journal article" date="2017" name="Mol. Ecol.">
        <title>Comparative and population genomic landscape of Phellinus noxius: A hypervariable fungus causing root rot in trees.</title>
        <authorList>
            <person name="Chung C.L."/>
            <person name="Lee T.J."/>
            <person name="Akiba M."/>
            <person name="Lee H.H."/>
            <person name="Kuo T.H."/>
            <person name="Liu D."/>
            <person name="Ke H.M."/>
            <person name="Yokoi T."/>
            <person name="Roa M.B."/>
            <person name="Lu M.J."/>
            <person name="Chang Y.Y."/>
            <person name="Ann P.J."/>
            <person name="Tsai J.N."/>
            <person name="Chen C.Y."/>
            <person name="Tzean S.S."/>
            <person name="Ota Y."/>
            <person name="Hattori T."/>
            <person name="Sahashi N."/>
            <person name="Liou R.F."/>
            <person name="Kikuchi T."/>
            <person name="Tsai I.J."/>
        </authorList>
    </citation>
    <scope>NUCLEOTIDE SEQUENCE [LARGE SCALE GENOMIC DNA]</scope>
    <source>
        <strain evidence="4 5">FFPRI411160</strain>
    </source>
</reference>
<protein>
    <recommendedName>
        <fullName evidence="6">SAM domain-containing protein</fullName>
    </recommendedName>
</protein>